<evidence type="ECO:0000256" key="2">
    <source>
        <dbReference type="ARBA" id="ARBA00022737"/>
    </source>
</evidence>
<dbReference type="InterPro" id="IPR000413">
    <property type="entry name" value="Integrin_alpha"/>
</dbReference>
<organism evidence="6 7">
    <name type="scientific">Microlunatus antarcticus</name>
    <dbReference type="NCBI Taxonomy" id="53388"/>
    <lineage>
        <taxon>Bacteria</taxon>
        <taxon>Bacillati</taxon>
        <taxon>Actinomycetota</taxon>
        <taxon>Actinomycetes</taxon>
        <taxon>Propionibacteriales</taxon>
        <taxon>Propionibacteriaceae</taxon>
        <taxon>Microlunatus</taxon>
    </lineage>
</organism>
<dbReference type="AlphaFoldDB" id="A0A7W5JRU4"/>
<evidence type="ECO:0000313" key="6">
    <source>
        <dbReference type="EMBL" id="MBB3325093.1"/>
    </source>
</evidence>
<dbReference type="InterPro" id="IPR013519">
    <property type="entry name" value="Int_alpha_beta-p"/>
</dbReference>
<name>A0A7W5JRU4_9ACTN</name>
<sequence length="485" mass="48111">MSLALAAPLLLLAPPASAAAVAKPYDFNGDGFPELVVGAPELQVGSDTFAGGVVVYPASAAGVSTAGTVLTQDSAGVPGAAGENQNFGAAFASADFDHDGYADLAVGVPGLPDGQGGRVIVLRGSAAGLATSGGYTVARPGAPDHDRFGTSLVSADFDGDGYADLAVGAITADRVEGPEYYPNGSVVVLEGGQKTFSPQRSTVLHGQRSGKKYDLLFGSSLAVGDVDGDARPDLVVGSLGLPYDDGEGHGGSVSVCTTAAAGPGPCRQVAFGYNTGSTALAVGNVKGDARDEIVVGQPENGTEGDEPGVVYTLSLTGTGSALKAKTAELTQGTKGVPGSNERNDEFGFAVALGDLDRDGYADLVVGSPGETISGRNEAGRVTVVHGGKKGYRTSGNQAFDQGTKGVPGAVETEDSFGGAVALLDHDADGRLDLTVGAPGENDGGGITTLKGSGKSFTTKDSKSFGLGGLAYPTPYGAGLGSVLGS</sequence>
<dbReference type="Proteomes" id="UP000565572">
    <property type="component" value="Unassembled WGS sequence"/>
</dbReference>
<keyword evidence="2" id="KW-0677">Repeat</keyword>
<dbReference type="SMART" id="SM00191">
    <property type="entry name" value="Int_alpha"/>
    <property type="match status" value="7"/>
</dbReference>
<dbReference type="PRINTS" id="PR01185">
    <property type="entry name" value="INTEGRINA"/>
</dbReference>
<feature type="signal peptide" evidence="5">
    <location>
        <begin position="1"/>
        <end position="18"/>
    </location>
</feature>
<gene>
    <name evidence="6" type="ORF">FHX39_000037</name>
</gene>
<feature type="chain" id="PRO_5031088916" description="FG-GAP repeat-containing protein" evidence="5">
    <location>
        <begin position="19"/>
        <end position="485"/>
    </location>
</feature>
<evidence type="ECO:0000256" key="1">
    <source>
        <dbReference type="ARBA" id="ARBA00022729"/>
    </source>
</evidence>
<dbReference type="Pfam" id="PF01839">
    <property type="entry name" value="FG-GAP"/>
    <property type="match status" value="5"/>
</dbReference>
<dbReference type="InterPro" id="IPR028994">
    <property type="entry name" value="Integrin_alpha_N"/>
</dbReference>
<protein>
    <recommendedName>
        <fullName evidence="8">FG-GAP repeat-containing protein</fullName>
    </recommendedName>
</protein>
<dbReference type="PANTHER" id="PTHR23221:SF7">
    <property type="entry name" value="PHOSPHATIDYLINOSITOL-GLYCAN-SPECIFIC PHOSPHOLIPASE D"/>
    <property type="match status" value="1"/>
</dbReference>
<evidence type="ECO:0000256" key="5">
    <source>
        <dbReference type="SAM" id="SignalP"/>
    </source>
</evidence>
<dbReference type="PANTHER" id="PTHR23221">
    <property type="entry name" value="GLYCOSYLPHOSPHATIDYLINOSITOL PHOSPHOLIPASE D"/>
    <property type="match status" value="1"/>
</dbReference>
<keyword evidence="4" id="KW-0325">Glycoprotein</keyword>
<dbReference type="EMBL" id="JACHZG010000001">
    <property type="protein sequence ID" value="MBB3325093.1"/>
    <property type="molecule type" value="Genomic_DNA"/>
</dbReference>
<keyword evidence="3" id="KW-0378">Hydrolase</keyword>
<dbReference type="Gene3D" id="2.130.10.130">
    <property type="entry name" value="Integrin alpha, N-terminal"/>
    <property type="match status" value="4"/>
</dbReference>
<dbReference type="InterPro" id="IPR013517">
    <property type="entry name" value="FG-GAP"/>
</dbReference>
<evidence type="ECO:0008006" key="8">
    <source>
        <dbReference type="Google" id="ProtNLM"/>
    </source>
</evidence>
<comment type="caution">
    <text evidence="6">The sequence shown here is derived from an EMBL/GenBank/DDBJ whole genome shotgun (WGS) entry which is preliminary data.</text>
</comment>
<evidence type="ECO:0000256" key="4">
    <source>
        <dbReference type="ARBA" id="ARBA00023180"/>
    </source>
</evidence>
<dbReference type="GO" id="GO:0016787">
    <property type="term" value="F:hydrolase activity"/>
    <property type="evidence" value="ECO:0007669"/>
    <property type="project" value="UniProtKB-KW"/>
</dbReference>
<keyword evidence="1 5" id="KW-0732">Signal</keyword>
<reference evidence="6 7" key="1">
    <citation type="submission" date="2020-08" db="EMBL/GenBank/DDBJ databases">
        <title>Sequencing the genomes of 1000 actinobacteria strains.</title>
        <authorList>
            <person name="Klenk H.-P."/>
        </authorList>
    </citation>
    <scope>NUCLEOTIDE SEQUENCE [LARGE SCALE GENOMIC DNA]</scope>
    <source>
        <strain evidence="6 7">DSM 11053</strain>
    </source>
</reference>
<accession>A0A7W5JRU4</accession>
<evidence type="ECO:0000313" key="7">
    <source>
        <dbReference type="Proteomes" id="UP000565572"/>
    </source>
</evidence>
<evidence type="ECO:0000256" key="3">
    <source>
        <dbReference type="ARBA" id="ARBA00022801"/>
    </source>
</evidence>
<dbReference type="RefSeq" id="WP_183335777.1">
    <property type="nucleotide sequence ID" value="NZ_JACHZG010000001.1"/>
</dbReference>
<dbReference type="PROSITE" id="PS51470">
    <property type="entry name" value="FG_GAP"/>
    <property type="match status" value="4"/>
</dbReference>
<proteinExistence type="predicted"/>
<dbReference type="GO" id="GO:0007155">
    <property type="term" value="P:cell adhesion"/>
    <property type="evidence" value="ECO:0007669"/>
    <property type="project" value="InterPro"/>
</dbReference>
<dbReference type="GO" id="GO:0008305">
    <property type="term" value="C:integrin complex"/>
    <property type="evidence" value="ECO:0007669"/>
    <property type="project" value="InterPro"/>
</dbReference>
<dbReference type="SUPFAM" id="SSF69318">
    <property type="entry name" value="Integrin alpha N-terminal domain"/>
    <property type="match status" value="1"/>
</dbReference>
<keyword evidence="7" id="KW-1185">Reference proteome</keyword>